<gene>
    <name evidence="3" type="ORF">G5V58_20510</name>
</gene>
<feature type="transmembrane region" description="Helical" evidence="2">
    <location>
        <begin position="164"/>
        <end position="184"/>
    </location>
</feature>
<dbReference type="RefSeq" id="WP_165236787.1">
    <property type="nucleotide sequence ID" value="NZ_CP049257.1"/>
</dbReference>
<dbReference type="AlphaFoldDB" id="A0A6G6WHZ7"/>
<sequence length="222" mass="22707">MLALHTHLGFGLGAHGMHSLVVGGGVVGLVALLTPRLLAQPVSSSDPHERRGPARPAPPRPVLAPGVAQQVWLPLAVVSSGAAAGVHAAVAPDHFREALVFGAFFTVCALLQLLWAGAVAVHVSRPLLLAGVVGNLAVVALWLVTRTLGLPFGLLPEPEAVGPWDVACAAWEIAVAVAAVALLRRPLPARLGDWRHWHALLPAYVAGSAVLLLALGSSGAGA</sequence>
<evidence type="ECO:0000256" key="2">
    <source>
        <dbReference type="SAM" id="Phobius"/>
    </source>
</evidence>
<keyword evidence="2" id="KW-0812">Transmembrane</keyword>
<organism evidence="3 4">
    <name type="scientific">Nocardioides anomalus</name>
    <dbReference type="NCBI Taxonomy" id="2712223"/>
    <lineage>
        <taxon>Bacteria</taxon>
        <taxon>Bacillati</taxon>
        <taxon>Actinomycetota</taxon>
        <taxon>Actinomycetes</taxon>
        <taxon>Propionibacteriales</taxon>
        <taxon>Nocardioidaceae</taxon>
        <taxon>Nocardioides</taxon>
    </lineage>
</organism>
<keyword evidence="2" id="KW-1133">Transmembrane helix</keyword>
<reference evidence="3 4" key="1">
    <citation type="submission" date="2020-02" db="EMBL/GenBank/DDBJ databases">
        <title>Full genome sequence of Nocardioides sp. R-3366.</title>
        <authorList>
            <person name="Im W.-T."/>
        </authorList>
    </citation>
    <scope>NUCLEOTIDE SEQUENCE [LARGE SCALE GENOMIC DNA]</scope>
    <source>
        <strain evidence="3 4">R-3366</strain>
    </source>
</reference>
<feature type="transmembrane region" description="Helical" evidence="2">
    <location>
        <begin position="98"/>
        <end position="120"/>
    </location>
</feature>
<keyword evidence="4" id="KW-1185">Reference proteome</keyword>
<keyword evidence="2" id="KW-0472">Membrane</keyword>
<dbReference type="Proteomes" id="UP000502996">
    <property type="component" value="Chromosome"/>
</dbReference>
<evidence type="ECO:0000256" key="1">
    <source>
        <dbReference type="SAM" id="MobiDB-lite"/>
    </source>
</evidence>
<feature type="transmembrane region" description="Helical" evidence="2">
    <location>
        <begin position="12"/>
        <end position="33"/>
    </location>
</feature>
<dbReference type="EMBL" id="CP049257">
    <property type="protein sequence ID" value="QIG44842.1"/>
    <property type="molecule type" value="Genomic_DNA"/>
</dbReference>
<feature type="transmembrane region" description="Helical" evidence="2">
    <location>
        <begin position="196"/>
        <end position="216"/>
    </location>
</feature>
<feature type="region of interest" description="Disordered" evidence="1">
    <location>
        <begin position="41"/>
        <end position="60"/>
    </location>
</feature>
<dbReference type="KEGG" id="nano:G5V58_20510"/>
<accession>A0A6G6WHZ7</accession>
<name>A0A6G6WHZ7_9ACTN</name>
<protein>
    <submittedName>
        <fullName evidence="3">Uncharacterized protein</fullName>
    </submittedName>
</protein>
<feature type="transmembrane region" description="Helical" evidence="2">
    <location>
        <begin position="127"/>
        <end position="144"/>
    </location>
</feature>
<evidence type="ECO:0000313" key="3">
    <source>
        <dbReference type="EMBL" id="QIG44842.1"/>
    </source>
</evidence>
<evidence type="ECO:0000313" key="4">
    <source>
        <dbReference type="Proteomes" id="UP000502996"/>
    </source>
</evidence>
<proteinExistence type="predicted"/>